<dbReference type="STRING" id="5762.D2V085"/>
<dbReference type="PANTHER" id="PTHR10026">
    <property type="entry name" value="CYCLIN"/>
    <property type="match status" value="1"/>
</dbReference>
<dbReference type="RefSeq" id="XP_002682418.1">
    <property type="nucleotide sequence ID" value="XM_002682372.1"/>
</dbReference>
<dbReference type="GO" id="GO:0006357">
    <property type="term" value="P:regulation of transcription by RNA polymerase II"/>
    <property type="evidence" value="ECO:0007669"/>
    <property type="project" value="InterPro"/>
</dbReference>
<comment type="similarity">
    <text evidence="1">Belongs to the cyclin family.</text>
</comment>
<dbReference type="InterPro" id="IPR043198">
    <property type="entry name" value="Cyclin/Ssn8"/>
</dbReference>
<dbReference type="AlphaFoldDB" id="D2V085"/>
<dbReference type="PIRSF" id="PIRSF028758">
    <property type="entry name" value="Cyclin, C/H/G types"/>
    <property type="match status" value="1"/>
</dbReference>
<dbReference type="InterPro" id="IPR036915">
    <property type="entry name" value="Cyclin-like_sf"/>
</dbReference>
<sequence length="300" mass="34657">MDNYWVSSQYKWIQTQLSKKQQQQASSNQPQTSLQQLDTSDPDAQFSPLEKQLILMSTIKNLKDIGKKVGGHLRVVSTAMVYFKRFYCQNSISDCDPALLGAAALLLASKIEECPLNAKNIHQICLGKETPSSQNYDTKDVTTLFPYPLQQILECELYLMEQLNFNLTVFHSHTSLMTYVKDAELDKSLYQICWNIVNDSFYSEVVLKYPPYLVSLTSIYMTSILKNDEENNINKEKARKWFDQLYVDMKVIGDITEEILNMYSILRRINDTQTEIGRTCSGALEKLQKMRNTFFWGSHN</sequence>
<evidence type="ECO:0000313" key="5">
    <source>
        <dbReference type="Proteomes" id="UP000006671"/>
    </source>
</evidence>
<accession>D2V085</accession>
<dbReference type="Pfam" id="PF00134">
    <property type="entry name" value="Cyclin_N"/>
    <property type="match status" value="1"/>
</dbReference>
<dbReference type="KEGG" id="ngr:NAEGRDRAFT_34974"/>
<organism evidence="5">
    <name type="scientific">Naegleria gruberi</name>
    <name type="common">Amoeba</name>
    <dbReference type="NCBI Taxonomy" id="5762"/>
    <lineage>
        <taxon>Eukaryota</taxon>
        <taxon>Discoba</taxon>
        <taxon>Heterolobosea</taxon>
        <taxon>Tetramitia</taxon>
        <taxon>Eutetramitia</taxon>
        <taxon>Vahlkampfiidae</taxon>
        <taxon>Naegleria</taxon>
    </lineage>
</organism>
<keyword evidence="1" id="KW-0195">Cyclin</keyword>
<dbReference type="CDD" id="cd20513">
    <property type="entry name" value="CYCLIN_CCNC_rpt1"/>
    <property type="match status" value="1"/>
</dbReference>
<dbReference type="GO" id="GO:0016538">
    <property type="term" value="F:cyclin-dependent protein serine/threonine kinase regulator activity"/>
    <property type="evidence" value="ECO:0007669"/>
    <property type="project" value="InterPro"/>
</dbReference>
<dbReference type="SMART" id="SM00385">
    <property type="entry name" value="CYCLIN"/>
    <property type="match status" value="2"/>
</dbReference>
<dbReference type="InParanoid" id="D2V085"/>
<dbReference type="VEuPathDB" id="AmoebaDB:NAEGRDRAFT_34974"/>
<dbReference type="InterPro" id="IPR006671">
    <property type="entry name" value="Cyclin_N"/>
</dbReference>
<feature type="domain" description="Cyclin-like" evidence="3">
    <location>
        <begin position="60"/>
        <end position="161"/>
    </location>
</feature>
<dbReference type="EMBL" id="GG738847">
    <property type="protein sequence ID" value="EFC49674.1"/>
    <property type="molecule type" value="Genomic_DNA"/>
</dbReference>
<dbReference type="OrthoDB" id="10266018at2759"/>
<dbReference type="GeneID" id="8855288"/>
<dbReference type="Proteomes" id="UP000006671">
    <property type="component" value="Unassembled WGS sequence"/>
</dbReference>
<dbReference type="OMA" id="CLLHPPH"/>
<evidence type="ECO:0000256" key="1">
    <source>
        <dbReference type="RuleBase" id="RU000383"/>
    </source>
</evidence>
<protein>
    <submittedName>
        <fullName evidence="4">Predicted protein</fullName>
    </submittedName>
</protein>
<dbReference type="CDD" id="cd20514">
    <property type="entry name" value="CYCLIN_CCNC_rpt2"/>
    <property type="match status" value="1"/>
</dbReference>
<evidence type="ECO:0000259" key="3">
    <source>
        <dbReference type="SMART" id="SM00385"/>
    </source>
</evidence>
<dbReference type="SUPFAM" id="SSF47954">
    <property type="entry name" value="Cyclin-like"/>
    <property type="match status" value="2"/>
</dbReference>
<feature type="domain" description="Cyclin-like" evidence="3">
    <location>
        <begin position="174"/>
        <end position="261"/>
    </location>
</feature>
<reference evidence="4 5" key="1">
    <citation type="journal article" date="2010" name="Cell">
        <title>The genome of Naegleria gruberi illuminates early eukaryotic versatility.</title>
        <authorList>
            <person name="Fritz-Laylin L.K."/>
            <person name="Prochnik S.E."/>
            <person name="Ginger M.L."/>
            <person name="Dacks J.B."/>
            <person name="Carpenter M.L."/>
            <person name="Field M.C."/>
            <person name="Kuo A."/>
            <person name="Paredez A."/>
            <person name="Chapman J."/>
            <person name="Pham J."/>
            <person name="Shu S."/>
            <person name="Neupane R."/>
            <person name="Cipriano M."/>
            <person name="Mancuso J."/>
            <person name="Tu H."/>
            <person name="Salamov A."/>
            <person name="Lindquist E."/>
            <person name="Shapiro H."/>
            <person name="Lucas S."/>
            <person name="Grigoriev I.V."/>
            <person name="Cande W.Z."/>
            <person name="Fulton C."/>
            <person name="Rokhsar D.S."/>
            <person name="Dawson S.C."/>
        </authorList>
    </citation>
    <scope>NUCLEOTIDE SEQUENCE [LARGE SCALE GENOMIC DNA]</scope>
    <source>
        <strain evidence="4 5">NEG-M</strain>
    </source>
</reference>
<evidence type="ECO:0000256" key="2">
    <source>
        <dbReference type="SAM" id="MobiDB-lite"/>
    </source>
</evidence>
<evidence type="ECO:0000313" key="4">
    <source>
        <dbReference type="EMBL" id="EFC49674.1"/>
    </source>
</evidence>
<dbReference type="InterPro" id="IPR013763">
    <property type="entry name" value="Cyclin-like_dom"/>
</dbReference>
<feature type="compositionally biased region" description="Low complexity" evidence="2">
    <location>
        <begin position="21"/>
        <end position="33"/>
    </location>
</feature>
<gene>
    <name evidence="4" type="ORF">NAEGRDRAFT_34974</name>
</gene>
<dbReference type="eggNOG" id="KOG0794">
    <property type="taxonomic scope" value="Eukaryota"/>
</dbReference>
<feature type="region of interest" description="Disordered" evidence="2">
    <location>
        <begin position="21"/>
        <end position="41"/>
    </location>
</feature>
<proteinExistence type="inferred from homology"/>
<name>D2V085_NAEGR</name>
<dbReference type="Gene3D" id="1.10.472.10">
    <property type="entry name" value="Cyclin-like"/>
    <property type="match status" value="2"/>
</dbReference>
<keyword evidence="5" id="KW-1185">Reference proteome</keyword>